<reference evidence="2 3" key="1">
    <citation type="journal article" date="2017" name="PLoS Biol.">
        <title>The sea cucumber genome provides insights into morphological evolution and visceral regeneration.</title>
        <authorList>
            <person name="Zhang X."/>
            <person name="Sun L."/>
            <person name="Yuan J."/>
            <person name="Sun Y."/>
            <person name="Gao Y."/>
            <person name="Zhang L."/>
            <person name="Li S."/>
            <person name="Dai H."/>
            <person name="Hamel J.F."/>
            <person name="Liu C."/>
            <person name="Yu Y."/>
            <person name="Liu S."/>
            <person name="Lin W."/>
            <person name="Guo K."/>
            <person name="Jin S."/>
            <person name="Xu P."/>
            <person name="Storey K.B."/>
            <person name="Huan P."/>
            <person name="Zhang T."/>
            <person name="Zhou Y."/>
            <person name="Zhang J."/>
            <person name="Lin C."/>
            <person name="Li X."/>
            <person name="Xing L."/>
            <person name="Huo D."/>
            <person name="Sun M."/>
            <person name="Wang L."/>
            <person name="Mercier A."/>
            <person name="Li F."/>
            <person name="Yang H."/>
            <person name="Xiang J."/>
        </authorList>
    </citation>
    <scope>NUCLEOTIDE SEQUENCE [LARGE SCALE GENOMIC DNA]</scope>
    <source>
        <strain evidence="2">Shaxun</strain>
        <tissue evidence="2">Muscle</tissue>
    </source>
</reference>
<feature type="compositionally biased region" description="Polar residues" evidence="1">
    <location>
        <begin position="26"/>
        <end position="37"/>
    </location>
</feature>
<organism evidence="2 3">
    <name type="scientific">Stichopus japonicus</name>
    <name type="common">Sea cucumber</name>
    <dbReference type="NCBI Taxonomy" id="307972"/>
    <lineage>
        <taxon>Eukaryota</taxon>
        <taxon>Metazoa</taxon>
        <taxon>Echinodermata</taxon>
        <taxon>Eleutherozoa</taxon>
        <taxon>Echinozoa</taxon>
        <taxon>Holothuroidea</taxon>
        <taxon>Aspidochirotacea</taxon>
        <taxon>Aspidochirotida</taxon>
        <taxon>Stichopodidae</taxon>
        <taxon>Apostichopus</taxon>
    </lineage>
</organism>
<evidence type="ECO:0000256" key="1">
    <source>
        <dbReference type="SAM" id="MobiDB-lite"/>
    </source>
</evidence>
<proteinExistence type="predicted"/>
<dbReference type="AlphaFoldDB" id="A0A2G8LPE9"/>
<accession>A0A2G8LPE9</accession>
<name>A0A2G8LPE9_STIJA</name>
<dbReference type="Proteomes" id="UP000230750">
    <property type="component" value="Unassembled WGS sequence"/>
</dbReference>
<feature type="compositionally biased region" description="Pro residues" evidence="1">
    <location>
        <begin position="8"/>
        <end position="18"/>
    </location>
</feature>
<gene>
    <name evidence="2" type="ORF">BSL78_00934</name>
</gene>
<evidence type="ECO:0000313" key="2">
    <source>
        <dbReference type="EMBL" id="PIK62115.1"/>
    </source>
</evidence>
<dbReference type="EMBL" id="MRZV01000018">
    <property type="protein sequence ID" value="PIK62115.1"/>
    <property type="molecule type" value="Genomic_DNA"/>
</dbReference>
<protein>
    <submittedName>
        <fullName evidence="2">Uncharacterized protein</fullName>
    </submittedName>
</protein>
<evidence type="ECO:0000313" key="3">
    <source>
        <dbReference type="Proteomes" id="UP000230750"/>
    </source>
</evidence>
<keyword evidence="3" id="KW-1185">Reference proteome</keyword>
<sequence length="92" mass="9459">MPNTPRGAAPPPPAPPPQTTMAPAPSNQSNATSNNELNFDPAAVIDGAGDSQDALESLLTSENIDEELLSILGPDTATNEANDSELLSLFDS</sequence>
<feature type="region of interest" description="Disordered" evidence="1">
    <location>
        <begin position="1"/>
        <end position="48"/>
    </location>
</feature>
<comment type="caution">
    <text evidence="2">The sequence shown here is derived from an EMBL/GenBank/DDBJ whole genome shotgun (WGS) entry which is preliminary data.</text>
</comment>